<gene>
    <name evidence="1" type="ordered locus">Sfum_2926</name>
</gene>
<dbReference type="AlphaFoldDB" id="A0LME9"/>
<dbReference type="OrthoDB" id="4528317at2"/>
<evidence type="ECO:0000313" key="2">
    <source>
        <dbReference type="Proteomes" id="UP000001784"/>
    </source>
</evidence>
<dbReference type="HOGENOM" id="CLU_094950_0_0_7"/>
<sequence>MKPPSVLGICRERVFSPGKVEDDAAIMESTLAELSRAGWEVRVLRAETVGDSTPRPQNVLSMAQSDRVLNVLAEWSGKGTRLVNTVSSVRNCYRKPLTRILSESGICIPPSRMVALREARERISLRPSNRLWLKRGDVHAVEDGDVVSVTCREELDQALEHFQRRGIADILVQDHVPGPVVKFYGVGRAEYFRAYLASGGEEVTARVAALRAVAVRAAEAAGLEVYGGDAVLAEVNGPVLIDLNDWPSFSRCRQSAAESIAAYVKRPLKE</sequence>
<dbReference type="InParanoid" id="A0LME9"/>
<dbReference type="Proteomes" id="UP000001784">
    <property type="component" value="Chromosome"/>
</dbReference>
<proteinExistence type="predicted"/>
<accession>A0LME9</accession>
<dbReference type="RefSeq" id="WP_011699765.1">
    <property type="nucleotide sequence ID" value="NC_008554.1"/>
</dbReference>
<dbReference type="eggNOG" id="COG0189">
    <property type="taxonomic scope" value="Bacteria"/>
</dbReference>
<dbReference type="SUPFAM" id="SSF56059">
    <property type="entry name" value="Glutathione synthetase ATP-binding domain-like"/>
    <property type="match status" value="1"/>
</dbReference>
<dbReference type="EMBL" id="CP000478">
    <property type="protein sequence ID" value="ABK18601.1"/>
    <property type="molecule type" value="Genomic_DNA"/>
</dbReference>
<keyword evidence="2" id="KW-1185">Reference proteome</keyword>
<evidence type="ECO:0000313" key="1">
    <source>
        <dbReference type="EMBL" id="ABK18601.1"/>
    </source>
</evidence>
<evidence type="ECO:0008006" key="3">
    <source>
        <dbReference type="Google" id="ProtNLM"/>
    </source>
</evidence>
<dbReference type="STRING" id="335543.Sfum_2926"/>
<dbReference type="Gene3D" id="3.30.470.20">
    <property type="entry name" value="ATP-grasp fold, B domain"/>
    <property type="match status" value="1"/>
</dbReference>
<name>A0LME9_SYNFM</name>
<protein>
    <recommendedName>
        <fullName evidence="3">ATP-grasp domain-containing protein</fullName>
    </recommendedName>
</protein>
<dbReference type="KEGG" id="sfu:Sfum_2926"/>
<reference evidence="1 2" key="1">
    <citation type="submission" date="2006-10" db="EMBL/GenBank/DDBJ databases">
        <title>Complete sequence of Syntrophobacter fumaroxidans MPOB.</title>
        <authorList>
            <consortium name="US DOE Joint Genome Institute"/>
            <person name="Copeland A."/>
            <person name="Lucas S."/>
            <person name="Lapidus A."/>
            <person name="Barry K."/>
            <person name="Detter J.C."/>
            <person name="Glavina del Rio T."/>
            <person name="Hammon N."/>
            <person name="Israni S."/>
            <person name="Pitluck S."/>
            <person name="Goltsman E.G."/>
            <person name="Martinez M."/>
            <person name="Schmutz J."/>
            <person name="Larimer F."/>
            <person name="Land M."/>
            <person name="Hauser L."/>
            <person name="Kyrpides N."/>
            <person name="Kim E."/>
            <person name="Boone D.R."/>
            <person name="Brockman F."/>
            <person name="Culley D."/>
            <person name="Ferry J."/>
            <person name="Gunsalus R."/>
            <person name="McInerney M.J."/>
            <person name="Morrison M."/>
            <person name="Plugge C."/>
            <person name="Rohlin L."/>
            <person name="Scholten J."/>
            <person name="Sieber J."/>
            <person name="Stams A.J.M."/>
            <person name="Worm P."/>
            <person name="Henstra A.M."/>
            <person name="Richardson P."/>
        </authorList>
    </citation>
    <scope>NUCLEOTIDE SEQUENCE [LARGE SCALE GENOMIC DNA]</scope>
    <source>
        <strain evidence="2">DSM 10017 / MPOB</strain>
    </source>
</reference>
<organism evidence="1 2">
    <name type="scientific">Syntrophobacter fumaroxidans (strain DSM 10017 / MPOB)</name>
    <dbReference type="NCBI Taxonomy" id="335543"/>
    <lineage>
        <taxon>Bacteria</taxon>
        <taxon>Pseudomonadati</taxon>
        <taxon>Thermodesulfobacteriota</taxon>
        <taxon>Syntrophobacteria</taxon>
        <taxon>Syntrophobacterales</taxon>
        <taxon>Syntrophobacteraceae</taxon>
        <taxon>Syntrophobacter</taxon>
    </lineage>
</organism>